<name>A0ABN8QXX6_9CNID</name>
<protein>
    <submittedName>
        <fullName evidence="1">Uncharacterized protein</fullName>
    </submittedName>
</protein>
<proteinExistence type="predicted"/>
<dbReference type="Proteomes" id="UP001159427">
    <property type="component" value="Unassembled WGS sequence"/>
</dbReference>
<dbReference type="EMBL" id="CALNXI010001489">
    <property type="protein sequence ID" value="CAH3170572.1"/>
    <property type="molecule type" value="Genomic_DNA"/>
</dbReference>
<keyword evidence="2" id="KW-1185">Reference proteome</keyword>
<comment type="caution">
    <text evidence="1">The sequence shown here is derived from an EMBL/GenBank/DDBJ whole genome shotgun (WGS) entry which is preliminary data.</text>
</comment>
<reference evidence="1 2" key="1">
    <citation type="submission" date="2022-05" db="EMBL/GenBank/DDBJ databases">
        <authorList>
            <consortium name="Genoscope - CEA"/>
            <person name="William W."/>
        </authorList>
    </citation>
    <scope>NUCLEOTIDE SEQUENCE [LARGE SCALE GENOMIC DNA]</scope>
</reference>
<sequence>MDYSEDEALFITQSSMNNDISAEIEEQRFRTPITASGCEKFDKSWVSDASHRKWARVLKVFEEWKKQRNEAVLKQDYSGEPVVEEDIDEMSDELLALIALKMLFRINKLMTIILLNTINCADHTISLRDSIYVHCLKVN</sequence>
<accession>A0ABN8QXX6</accession>
<evidence type="ECO:0000313" key="2">
    <source>
        <dbReference type="Proteomes" id="UP001159427"/>
    </source>
</evidence>
<organism evidence="1 2">
    <name type="scientific">Porites evermanni</name>
    <dbReference type="NCBI Taxonomy" id="104178"/>
    <lineage>
        <taxon>Eukaryota</taxon>
        <taxon>Metazoa</taxon>
        <taxon>Cnidaria</taxon>
        <taxon>Anthozoa</taxon>
        <taxon>Hexacorallia</taxon>
        <taxon>Scleractinia</taxon>
        <taxon>Fungiina</taxon>
        <taxon>Poritidae</taxon>
        <taxon>Porites</taxon>
    </lineage>
</organism>
<gene>
    <name evidence="1" type="ORF">PEVE_00007327</name>
</gene>
<evidence type="ECO:0000313" key="1">
    <source>
        <dbReference type="EMBL" id="CAH3170572.1"/>
    </source>
</evidence>